<evidence type="ECO:0000256" key="4">
    <source>
        <dbReference type="ARBA" id="ARBA00024804"/>
    </source>
</evidence>
<gene>
    <name evidence="7" type="primary">ALG13</name>
    <name evidence="9" type="ORF">L228DRAFT_241353</name>
</gene>
<dbReference type="GO" id="GO:0006488">
    <property type="term" value="P:dolichol-linked oligosaccharide biosynthetic process"/>
    <property type="evidence" value="ECO:0007669"/>
    <property type="project" value="TreeGrafter"/>
</dbReference>
<comment type="catalytic activity">
    <reaction evidence="6">
        <text>an N-acetyl-alpha-D-glucosaminyl-diphospho-di-trans,poly-cis-dolichol + UDP-N-acetyl-alpha-D-glucosamine = an N,N'-diacetylchitobiosyl-diphospho-di-trans,poly-cis-dolichol + UDP + H(+)</text>
        <dbReference type="Rhea" id="RHEA:23380"/>
        <dbReference type="Rhea" id="RHEA-COMP:19507"/>
        <dbReference type="Rhea" id="RHEA-COMP:19510"/>
        <dbReference type="ChEBI" id="CHEBI:15378"/>
        <dbReference type="ChEBI" id="CHEBI:57269"/>
        <dbReference type="ChEBI" id="CHEBI:57705"/>
        <dbReference type="ChEBI" id="CHEBI:58223"/>
        <dbReference type="ChEBI" id="CHEBI:58427"/>
        <dbReference type="EC" id="2.4.1.141"/>
    </reaction>
</comment>
<comment type="subcellular location">
    <subcellularLocation>
        <location evidence="7">Endoplasmic reticulum</location>
    </subcellularLocation>
</comment>
<dbReference type="PANTHER" id="PTHR47043:SF1">
    <property type="entry name" value="UDP-N-ACETYLGLUCOSAMINE TRANSFERASE SUBUNIT ALG13"/>
    <property type="match status" value="1"/>
</dbReference>
<dbReference type="EMBL" id="KV407465">
    <property type="protein sequence ID" value="KZF19589.1"/>
    <property type="molecule type" value="Genomic_DNA"/>
</dbReference>
<dbReference type="Pfam" id="PF04101">
    <property type="entry name" value="Glyco_tran_28_C"/>
    <property type="match status" value="1"/>
</dbReference>
<sequence>MAQSNQAAEKTKVQKKLCFVTIGATASFDALISAVLTPEFFDALREANYTHLLVQYGKEGQLIFNKYMSQRAEQLSARNNIVVQGFGFNKNGLAQEMRSAKGNKGETEGVVISHAGSGSILDALRIAVPLIVVPNPSLLNNHQIELAEELASMGYVVHGKLANLRAAITESEELRRRQKVWPPVNSGEDPSGRGIAGVMDDEMGFVD</sequence>
<dbReference type="SUPFAM" id="SSF53756">
    <property type="entry name" value="UDP-Glycosyltransferase/glycogen phosphorylase"/>
    <property type="match status" value="1"/>
</dbReference>
<keyword evidence="10" id="KW-1185">Reference proteome</keyword>
<proteinExistence type="inferred from homology"/>
<evidence type="ECO:0000313" key="9">
    <source>
        <dbReference type="EMBL" id="KZF19589.1"/>
    </source>
</evidence>
<comment type="similarity">
    <text evidence="7">Belongs to the glycosyltransferase 28 family.</text>
</comment>
<name>A0A164ZVP3_XYLHT</name>
<dbReference type="FunCoup" id="A0A164ZVP3">
    <property type="interactions" value="319"/>
</dbReference>
<dbReference type="Proteomes" id="UP000076632">
    <property type="component" value="Unassembled WGS sequence"/>
</dbReference>
<organism evidence="9 10">
    <name type="scientific">Xylona heveae (strain CBS 132557 / TC161)</name>
    <dbReference type="NCBI Taxonomy" id="1328760"/>
    <lineage>
        <taxon>Eukaryota</taxon>
        <taxon>Fungi</taxon>
        <taxon>Dikarya</taxon>
        <taxon>Ascomycota</taxon>
        <taxon>Pezizomycotina</taxon>
        <taxon>Xylonomycetes</taxon>
        <taxon>Xylonales</taxon>
        <taxon>Xylonaceae</taxon>
        <taxon>Xylona</taxon>
    </lineage>
</organism>
<dbReference type="STRING" id="1328760.A0A164ZVP3"/>
<evidence type="ECO:0000313" key="10">
    <source>
        <dbReference type="Proteomes" id="UP000076632"/>
    </source>
</evidence>
<evidence type="ECO:0000256" key="3">
    <source>
        <dbReference type="ARBA" id="ARBA00017468"/>
    </source>
</evidence>
<keyword evidence="7" id="KW-0256">Endoplasmic reticulum</keyword>
<evidence type="ECO:0000256" key="2">
    <source>
        <dbReference type="ARBA" id="ARBA00012614"/>
    </source>
</evidence>
<accession>A0A164ZVP3</accession>
<dbReference type="GO" id="GO:0043541">
    <property type="term" value="C:UDP-N-acetylglucosamine transferase complex"/>
    <property type="evidence" value="ECO:0007669"/>
    <property type="project" value="TreeGrafter"/>
</dbReference>
<evidence type="ECO:0000256" key="7">
    <source>
        <dbReference type="RuleBase" id="RU362128"/>
    </source>
</evidence>
<dbReference type="PANTHER" id="PTHR47043">
    <property type="entry name" value="UDP-N-ACETYLGLUCOSAMINE TRANSFERASE SUBUNIT ALG13"/>
    <property type="match status" value="1"/>
</dbReference>
<dbReference type="AlphaFoldDB" id="A0A164ZVP3"/>
<dbReference type="OMA" id="QYKFRPN"/>
<dbReference type="InterPro" id="IPR052474">
    <property type="entry name" value="UDP-GlcNAc_transferase"/>
</dbReference>
<dbReference type="GeneID" id="28896460"/>
<dbReference type="GO" id="GO:0004577">
    <property type="term" value="F:N-acetylglucosaminyldiphosphodolichol N-acetylglucosaminyltransferase activity"/>
    <property type="evidence" value="ECO:0007669"/>
    <property type="project" value="UniProtKB-EC"/>
</dbReference>
<dbReference type="InParanoid" id="A0A164ZVP3"/>
<comment type="function">
    <text evidence="4 7">Involved in protein N-glycosylation. Essential for the second step of the dolichol-linked oligosaccharide pathway.</text>
</comment>
<dbReference type="OrthoDB" id="20273at2759"/>
<feature type="domain" description="Glycosyl transferase family 28 C-terminal" evidence="8">
    <location>
        <begin position="18"/>
        <end position="171"/>
    </location>
</feature>
<reference evidence="9 10" key="1">
    <citation type="journal article" date="2016" name="Fungal Biol.">
        <title>The genome of Xylona heveae provides a window into fungal endophytism.</title>
        <authorList>
            <person name="Gazis R."/>
            <person name="Kuo A."/>
            <person name="Riley R."/>
            <person name="LaButti K."/>
            <person name="Lipzen A."/>
            <person name="Lin J."/>
            <person name="Amirebrahimi M."/>
            <person name="Hesse C.N."/>
            <person name="Spatafora J.W."/>
            <person name="Henrissat B."/>
            <person name="Hainaut M."/>
            <person name="Grigoriev I.V."/>
            <person name="Hibbett D.S."/>
        </authorList>
    </citation>
    <scope>NUCLEOTIDE SEQUENCE [LARGE SCALE GENOMIC DNA]</scope>
    <source>
        <strain evidence="9 10">TC161</strain>
    </source>
</reference>
<dbReference type="EC" id="2.4.1.141" evidence="2 7"/>
<evidence type="ECO:0000256" key="1">
    <source>
        <dbReference type="ARBA" id="ARBA00011198"/>
    </source>
</evidence>
<dbReference type="RefSeq" id="XP_018185144.1">
    <property type="nucleotide sequence ID" value="XM_018331323.1"/>
</dbReference>
<keyword evidence="7" id="KW-0328">Glycosyltransferase</keyword>
<dbReference type="Gene3D" id="3.40.50.2000">
    <property type="entry name" value="Glycogen Phosphorylase B"/>
    <property type="match status" value="1"/>
</dbReference>
<keyword evidence="7 9" id="KW-0808">Transferase</keyword>
<comment type="subunit">
    <text evidence="1 7">Heterodimer with ALG14 to form a functional enzyme.</text>
</comment>
<evidence type="ECO:0000259" key="8">
    <source>
        <dbReference type="Pfam" id="PF04101"/>
    </source>
</evidence>
<dbReference type="InterPro" id="IPR007235">
    <property type="entry name" value="Glyco_trans_28_C"/>
</dbReference>
<evidence type="ECO:0000256" key="6">
    <source>
        <dbReference type="ARBA" id="ARBA00048184"/>
    </source>
</evidence>
<protein>
    <recommendedName>
        <fullName evidence="3 7">UDP-N-acetylglucosamine transferase subunit ALG13</fullName>
        <ecNumber evidence="2 7">2.4.1.141</ecNumber>
    </recommendedName>
    <alternativeName>
        <fullName evidence="5 7">Asparagine-linked glycosylation protein 13</fullName>
    </alternativeName>
</protein>
<evidence type="ECO:0000256" key="5">
    <source>
        <dbReference type="ARBA" id="ARBA00032061"/>
    </source>
</evidence>